<dbReference type="SUPFAM" id="SSF52540">
    <property type="entry name" value="P-loop containing nucleoside triphosphate hydrolases"/>
    <property type="match status" value="1"/>
</dbReference>
<sequence>MLNDKTTPNEWQQKVLENAKDYNVVVGYRGVGKTHLGFLIALNALLRGVNVAFILPNGIIRNATENDFSRWLANTGIKVEGHITFASSDERLVLKGRKYSVWVFDGTAPTDYLGLTCQVWHLVYAPQDANVHVVSDSDEKGETQ</sequence>
<organism evidence="1 2">
    <name type="scientific">Microcystis phage Mvi-JY20</name>
    <dbReference type="NCBI Taxonomy" id="3128146"/>
    <lineage>
        <taxon>Viruses</taxon>
        <taxon>Duplodnaviria</taxon>
        <taxon>Heunggongvirae</taxon>
        <taxon>Uroviricota</taxon>
        <taxon>Caudoviricetes</taxon>
    </lineage>
</organism>
<reference evidence="1" key="1">
    <citation type="submission" date="2024-03" db="EMBL/GenBank/DDBJ databases">
        <authorList>
            <person name="Lin W."/>
            <person name="Li D."/>
            <person name="Tong Y."/>
        </authorList>
    </citation>
    <scope>NUCLEOTIDE SEQUENCE</scope>
</reference>
<name>A0AAX4QH67_9CAUD</name>
<evidence type="ECO:0000313" key="1">
    <source>
        <dbReference type="EMBL" id="XAI95463.1"/>
    </source>
</evidence>
<protein>
    <submittedName>
        <fullName evidence="1">Terminase large subunit</fullName>
    </submittedName>
</protein>
<dbReference type="Proteomes" id="UP001459105">
    <property type="component" value="Segment"/>
</dbReference>
<accession>A0AAX4QH67</accession>
<evidence type="ECO:0000313" key="2">
    <source>
        <dbReference type="Proteomes" id="UP001459105"/>
    </source>
</evidence>
<proteinExistence type="predicted"/>
<dbReference type="InterPro" id="IPR027417">
    <property type="entry name" value="P-loop_NTPase"/>
</dbReference>
<dbReference type="Gene3D" id="3.40.50.300">
    <property type="entry name" value="P-loop containing nucleotide triphosphate hydrolases"/>
    <property type="match status" value="1"/>
</dbReference>
<dbReference type="EMBL" id="PP438412">
    <property type="protein sequence ID" value="XAI95463.1"/>
    <property type="molecule type" value="Genomic_DNA"/>
</dbReference>